<dbReference type="AlphaFoldDB" id="A0A1L9T5I9"/>
<dbReference type="CDD" id="cd03444">
    <property type="entry name" value="Thioesterase_II_repeat1"/>
    <property type="match status" value="1"/>
</dbReference>
<feature type="domain" description="Acyl-CoA thioesterase-like C-terminal" evidence="4">
    <location>
        <begin position="176"/>
        <end position="275"/>
    </location>
</feature>
<gene>
    <name evidence="5" type="ORF">ASPSYDRAFT_93472</name>
</gene>
<keyword evidence="2" id="KW-0378">Hydrolase</keyword>
<dbReference type="Gene3D" id="2.40.160.210">
    <property type="entry name" value="Acyl-CoA thioesterase, double hotdog domain"/>
    <property type="match status" value="1"/>
</dbReference>
<evidence type="ECO:0000259" key="3">
    <source>
        <dbReference type="Pfam" id="PF13622"/>
    </source>
</evidence>
<name>A0A1L9T5I9_9EURO</name>
<dbReference type="VEuPathDB" id="FungiDB:ASPSYDRAFT_93472"/>
<evidence type="ECO:0000256" key="1">
    <source>
        <dbReference type="ARBA" id="ARBA00006538"/>
    </source>
</evidence>
<dbReference type="EMBL" id="KV878594">
    <property type="protein sequence ID" value="OJJ54553.1"/>
    <property type="molecule type" value="Genomic_DNA"/>
</dbReference>
<evidence type="ECO:0000259" key="4">
    <source>
        <dbReference type="Pfam" id="PF20789"/>
    </source>
</evidence>
<evidence type="ECO:0000313" key="5">
    <source>
        <dbReference type="EMBL" id="OJJ54553.1"/>
    </source>
</evidence>
<dbReference type="GO" id="GO:0047617">
    <property type="term" value="F:fatty acyl-CoA hydrolase activity"/>
    <property type="evidence" value="ECO:0007669"/>
    <property type="project" value="InterPro"/>
</dbReference>
<dbReference type="CDD" id="cd03445">
    <property type="entry name" value="Thioesterase_II_repeat2"/>
    <property type="match status" value="1"/>
</dbReference>
<evidence type="ECO:0008006" key="7">
    <source>
        <dbReference type="Google" id="ProtNLM"/>
    </source>
</evidence>
<dbReference type="Proteomes" id="UP000184356">
    <property type="component" value="Unassembled WGS sequence"/>
</dbReference>
<dbReference type="GO" id="GO:0009062">
    <property type="term" value="P:fatty acid catabolic process"/>
    <property type="evidence" value="ECO:0007669"/>
    <property type="project" value="TreeGrafter"/>
</dbReference>
<accession>A0A1L9T5I9</accession>
<evidence type="ECO:0000313" key="6">
    <source>
        <dbReference type="Proteomes" id="UP000184356"/>
    </source>
</evidence>
<dbReference type="InterPro" id="IPR003703">
    <property type="entry name" value="Acyl_CoA_thio"/>
</dbReference>
<dbReference type="OrthoDB" id="68328at2759"/>
<dbReference type="InterPro" id="IPR029069">
    <property type="entry name" value="HotDog_dom_sf"/>
</dbReference>
<dbReference type="Pfam" id="PF13622">
    <property type="entry name" value="4HBT_3"/>
    <property type="match status" value="1"/>
</dbReference>
<dbReference type="GeneID" id="63768914"/>
<dbReference type="PANTHER" id="PTHR11066:SF35">
    <property type="entry name" value="ACYL-COA THIOESTERASE II"/>
    <property type="match status" value="1"/>
</dbReference>
<proteinExistence type="inferred from homology"/>
<feature type="domain" description="Acyl-CoA thioesterase-like N-terminal HotDog" evidence="3">
    <location>
        <begin position="38"/>
        <end position="119"/>
    </location>
</feature>
<comment type="similarity">
    <text evidence="1">Belongs to the C/M/P thioester hydrolase family.</text>
</comment>
<keyword evidence="6" id="KW-1185">Reference proteome</keyword>
<dbReference type="InterPro" id="IPR042171">
    <property type="entry name" value="Acyl-CoA_hotdog"/>
</dbReference>
<evidence type="ECO:0000256" key="2">
    <source>
        <dbReference type="ARBA" id="ARBA00022801"/>
    </source>
</evidence>
<dbReference type="Pfam" id="PF20789">
    <property type="entry name" value="4HBT_3C"/>
    <property type="match status" value="1"/>
</dbReference>
<dbReference type="RefSeq" id="XP_040698359.1">
    <property type="nucleotide sequence ID" value="XM_040852841.1"/>
</dbReference>
<protein>
    <recommendedName>
        <fullName evidence="7">Acyl-CoA thioesterase II</fullName>
    </recommendedName>
</protein>
<dbReference type="GO" id="GO:0006637">
    <property type="term" value="P:acyl-CoA metabolic process"/>
    <property type="evidence" value="ECO:0007669"/>
    <property type="project" value="InterPro"/>
</dbReference>
<dbReference type="GO" id="GO:0005782">
    <property type="term" value="C:peroxisomal matrix"/>
    <property type="evidence" value="ECO:0007669"/>
    <property type="project" value="UniProtKB-SubCell"/>
</dbReference>
<dbReference type="STRING" id="1036612.A0A1L9T5I9"/>
<dbReference type="SUPFAM" id="SSF54637">
    <property type="entry name" value="Thioesterase/thiol ester dehydrase-isomerase"/>
    <property type="match status" value="2"/>
</dbReference>
<sequence>MPDPKAITLSQQIAVRSLSSGRFTSVRPPTRLGSLTATGFGGSCLAVAVNAAYQDVGENFHLYSISGHFIRPTRTDRKLFCDVENVRKSRSFHTSEVRVTQEADDGVSRLCLIALADFHVEKPRSMVVYSYKTSLSGNREICGNGDSYPSAGDTTAPGVKRSESETALPLAIHAERFRSRTPLGNEAEQVSSLAFYMDKGLGYIPALHCGYRPSDARACASLDFSLRLFDHELDIQKWHVTEQKSVVANNARAYSEGRVWDSNGRLLACMTQQTILRPNSATTSHI</sequence>
<organism evidence="5 6">
    <name type="scientific">Aspergillus sydowii CBS 593.65</name>
    <dbReference type="NCBI Taxonomy" id="1036612"/>
    <lineage>
        <taxon>Eukaryota</taxon>
        <taxon>Fungi</taxon>
        <taxon>Dikarya</taxon>
        <taxon>Ascomycota</taxon>
        <taxon>Pezizomycotina</taxon>
        <taxon>Eurotiomycetes</taxon>
        <taxon>Eurotiomycetidae</taxon>
        <taxon>Eurotiales</taxon>
        <taxon>Aspergillaceae</taxon>
        <taxon>Aspergillus</taxon>
        <taxon>Aspergillus subgen. Nidulantes</taxon>
    </lineage>
</organism>
<reference evidence="6" key="1">
    <citation type="journal article" date="2017" name="Genome Biol.">
        <title>Comparative genomics reveals high biological diversity and specific adaptations in the industrially and medically important fungal genus Aspergillus.</title>
        <authorList>
            <person name="de Vries R.P."/>
            <person name="Riley R."/>
            <person name="Wiebenga A."/>
            <person name="Aguilar-Osorio G."/>
            <person name="Amillis S."/>
            <person name="Uchima C.A."/>
            <person name="Anderluh G."/>
            <person name="Asadollahi M."/>
            <person name="Askin M."/>
            <person name="Barry K."/>
            <person name="Battaglia E."/>
            <person name="Bayram O."/>
            <person name="Benocci T."/>
            <person name="Braus-Stromeyer S.A."/>
            <person name="Caldana C."/>
            <person name="Canovas D."/>
            <person name="Cerqueira G.C."/>
            <person name="Chen F."/>
            <person name="Chen W."/>
            <person name="Choi C."/>
            <person name="Clum A."/>
            <person name="Dos Santos R.A."/>
            <person name="Damasio A.R."/>
            <person name="Diallinas G."/>
            <person name="Emri T."/>
            <person name="Fekete E."/>
            <person name="Flipphi M."/>
            <person name="Freyberg S."/>
            <person name="Gallo A."/>
            <person name="Gournas C."/>
            <person name="Habgood R."/>
            <person name="Hainaut M."/>
            <person name="Harispe M.L."/>
            <person name="Henrissat B."/>
            <person name="Hilden K.S."/>
            <person name="Hope R."/>
            <person name="Hossain A."/>
            <person name="Karabika E."/>
            <person name="Karaffa L."/>
            <person name="Karanyi Z."/>
            <person name="Krasevec N."/>
            <person name="Kuo A."/>
            <person name="Kusch H."/>
            <person name="LaButti K."/>
            <person name="Lagendijk E.L."/>
            <person name="Lapidus A."/>
            <person name="Levasseur A."/>
            <person name="Lindquist E."/>
            <person name="Lipzen A."/>
            <person name="Logrieco A.F."/>
            <person name="MacCabe A."/>
            <person name="Maekelae M.R."/>
            <person name="Malavazi I."/>
            <person name="Melin P."/>
            <person name="Meyer V."/>
            <person name="Mielnichuk N."/>
            <person name="Miskei M."/>
            <person name="Molnar A.P."/>
            <person name="Mule G."/>
            <person name="Ngan C.Y."/>
            <person name="Orejas M."/>
            <person name="Orosz E."/>
            <person name="Ouedraogo J.P."/>
            <person name="Overkamp K.M."/>
            <person name="Park H.-S."/>
            <person name="Perrone G."/>
            <person name="Piumi F."/>
            <person name="Punt P.J."/>
            <person name="Ram A.F."/>
            <person name="Ramon A."/>
            <person name="Rauscher S."/>
            <person name="Record E."/>
            <person name="Riano-Pachon D.M."/>
            <person name="Robert V."/>
            <person name="Roehrig J."/>
            <person name="Ruller R."/>
            <person name="Salamov A."/>
            <person name="Salih N.S."/>
            <person name="Samson R.A."/>
            <person name="Sandor E."/>
            <person name="Sanguinetti M."/>
            <person name="Schuetze T."/>
            <person name="Sepcic K."/>
            <person name="Shelest E."/>
            <person name="Sherlock G."/>
            <person name="Sophianopoulou V."/>
            <person name="Squina F.M."/>
            <person name="Sun H."/>
            <person name="Susca A."/>
            <person name="Todd R.B."/>
            <person name="Tsang A."/>
            <person name="Unkles S.E."/>
            <person name="van de Wiele N."/>
            <person name="van Rossen-Uffink D."/>
            <person name="Oliveira J.V."/>
            <person name="Vesth T.C."/>
            <person name="Visser J."/>
            <person name="Yu J.-H."/>
            <person name="Zhou M."/>
            <person name="Andersen M.R."/>
            <person name="Archer D.B."/>
            <person name="Baker S.E."/>
            <person name="Benoit I."/>
            <person name="Brakhage A.A."/>
            <person name="Braus G.H."/>
            <person name="Fischer R."/>
            <person name="Frisvad J.C."/>
            <person name="Goldman G.H."/>
            <person name="Houbraken J."/>
            <person name="Oakley B."/>
            <person name="Pocsi I."/>
            <person name="Scazzocchio C."/>
            <person name="Seiboth B."/>
            <person name="vanKuyk P.A."/>
            <person name="Wortman J."/>
            <person name="Dyer P.S."/>
            <person name="Grigoriev I.V."/>
        </authorList>
    </citation>
    <scope>NUCLEOTIDE SEQUENCE [LARGE SCALE GENOMIC DNA]</scope>
    <source>
        <strain evidence="6">CBS 593.65</strain>
    </source>
</reference>
<dbReference type="InterPro" id="IPR049449">
    <property type="entry name" value="TesB_ACOT8-like_N"/>
</dbReference>
<dbReference type="PANTHER" id="PTHR11066">
    <property type="entry name" value="ACYL-COA THIOESTERASE"/>
    <property type="match status" value="1"/>
</dbReference>
<dbReference type="InterPro" id="IPR049450">
    <property type="entry name" value="ACOT8-like_C"/>
</dbReference>